<feature type="compositionally biased region" description="Gly residues" evidence="1">
    <location>
        <begin position="56"/>
        <end position="74"/>
    </location>
</feature>
<keyword evidence="2" id="KW-1133">Transmembrane helix</keyword>
<reference evidence="3 4" key="1">
    <citation type="submission" date="2018-09" db="EMBL/GenBank/DDBJ databases">
        <title>Discovery and Ecogenomic Context for Candidatus Cryosericales, a Global Caldiserica Order Active in Thawing Permafrost.</title>
        <authorList>
            <person name="Martinez M.A."/>
            <person name="Woodcroft B.J."/>
            <person name="Ignacio Espinoza J.C."/>
            <person name="Zayed A."/>
            <person name="Singleton C.M."/>
            <person name="Boyd J."/>
            <person name="Li Y.-F."/>
            <person name="Purvine S."/>
            <person name="Maughan H."/>
            <person name="Hodgkins S.B."/>
            <person name="Anderson D."/>
            <person name="Sederholm M."/>
            <person name="Temperton B."/>
            <person name="Saleska S.R."/>
            <person name="Tyson G.W."/>
            <person name="Rich V.I."/>
        </authorList>
    </citation>
    <scope>NUCLEOTIDE SEQUENCE [LARGE SCALE GENOMIC DNA]</scope>
    <source>
        <strain evidence="3 4">SMC7</strain>
    </source>
</reference>
<feature type="region of interest" description="Disordered" evidence="1">
    <location>
        <begin position="362"/>
        <end position="383"/>
    </location>
</feature>
<evidence type="ECO:0008006" key="5">
    <source>
        <dbReference type="Google" id="ProtNLM"/>
    </source>
</evidence>
<dbReference type="RefSeq" id="WP_119089422.1">
    <property type="nucleotide sequence ID" value="NZ_QXIS01000033.1"/>
</dbReference>
<evidence type="ECO:0000313" key="3">
    <source>
        <dbReference type="EMBL" id="RIE05678.1"/>
    </source>
</evidence>
<dbReference type="EMBL" id="QXIS01000033">
    <property type="protein sequence ID" value="RIE05678.1"/>
    <property type="molecule type" value="Genomic_DNA"/>
</dbReference>
<accession>A0A398CYT0</accession>
<keyword evidence="2" id="KW-0812">Transmembrane</keyword>
<feature type="compositionally biased region" description="Gly residues" evidence="1">
    <location>
        <begin position="1"/>
        <end position="21"/>
    </location>
</feature>
<evidence type="ECO:0000256" key="2">
    <source>
        <dbReference type="SAM" id="Phobius"/>
    </source>
</evidence>
<evidence type="ECO:0000256" key="1">
    <source>
        <dbReference type="SAM" id="MobiDB-lite"/>
    </source>
</evidence>
<organism evidence="3 4">
    <name type="scientific">Candidatus Cryosericum terrychapinii</name>
    <dbReference type="NCBI Taxonomy" id="2290919"/>
    <lineage>
        <taxon>Bacteria</taxon>
        <taxon>Pseudomonadati</taxon>
        <taxon>Caldisericota/Cryosericota group</taxon>
        <taxon>Candidatus Cryosericota</taxon>
        <taxon>Candidatus Cryosericia</taxon>
        <taxon>Candidatus Cryosericales</taxon>
        <taxon>Candidatus Cryosericaceae</taxon>
        <taxon>Candidatus Cryosericum</taxon>
    </lineage>
</organism>
<comment type="caution">
    <text evidence="3">The sequence shown here is derived from an EMBL/GenBank/DDBJ whole genome shotgun (WGS) entry which is preliminary data.</text>
</comment>
<feature type="region of interest" description="Disordered" evidence="1">
    <location>
        <begin position="1"/>
        <end position="77"/>
    </location>
</feature>
<keyword evidence="4" id="KW-1185">Reference proteome</keyword>
<protein>
    <recommendedName>
        <fullName evidence="5">TPM domain-containing protein</fullName>
    </recommendedName>
</protein>
<proteinExistence type="predicted"/>
<evidence type="ECO:0000313" key="4">
    <source>
        <dbReference type="Proteomes" id="UP000266328"/>
    </source>
</evidence>
<dbReference type="AlphaFoldDB" id="A0A398CYT0"/>
<gene>
    <name evidence="3" type="ORF">SMC7_05860</name>
</gene>
<feature type="transmembrane region" description="Helical" evidence="2">
    <location>
        <begin position="317"/>
        <end position="337"/>
    </location>
</feature>
<dbReference type="Proteomes" id="UP000266328">
    <property type="component" value="Unassembled WGS sequence"/>
</dbReference>
<dbReference type="OrthoDB" id="2067794at2"/>
<feature type="transmembrane region" description="Helical" evidence="2">
    <location>
        <begin position="123"/>
        <end position="144"/>
    </location>
</feature>
<feature type="compositionally biased region" description="Gly residues" evidence="1">
    <location>
        <begin position="30"/>
        <end position="47"/>
    </location>
</feature>
<name>A0A398CYT0_9BACT</name>
<sequence>MGRGGGSGGRSSGGSGGGSRSSGGRSSGSTSGGRSSGSFGGSSGGPSFGSRRSGDSSGGRSGGGFGGPFGGGFGSRRSGDSFGGGFGGFFGGGPAGPSLGNSRPSGVPFGGGRSYGGGRSRGCGCLTLIVVLIVIGIAIAAITASHSGSVSNSSGGSTEIMKSTVARKALPRGSVNETGYYTDQLGWIDNQTQLLAGLKHFYQKTGVQPYLYITDTINGSHSPTASDLDKAANSLYDKLFTDEAHLLLVFFEYDNSYMDRYVCGTQAKTVIDNEAANILLDYVDRYYYDSNLSEGAFFSKAFSDAADRIMEVTRSPWIIVFVVLGVVVLMIIMFAWWRRAINQKNLEAKQTEEMLKTPLEKFGDTEAEELTKKYEDNQGKPDH</sequence>
<keyword evidence="2" id="KW-0472">Membrane</keyword>